<feature type="domain" description="Amidohydrolase-related" evidence="2">
    <location>
        <begin position="136"/>
        <end position="385"/>
    </location>
</feature>
<proteinExistence type="predicted"/>
<keyword evidence="3" id="KW-0378">Hydrolase</keyword>
<keyword evidence="1" id="KW-0456">Lyase</keyword>
<sequence length="387" mass="43807">MATIVEDRKVESAVKDMIISADSHINEPPTVFDRLPAKFKDRKPVMMRGIDGGDGWSFDGNPPKRTFGIEAMAGFEKKDFKLSGMRFDELRPGNWDGRAHLDDMDIDGIYGSVLHPANAIQVYSLADRELGVACMRSYNDWLLLDFQAVDPKRIVGLPMLPVDDGMDVTLAEFERVLKNGAKACFIPGMPVRPYNDPYYEPLWAAASAADISLNLHRTFGGKPDKSDWDELVDQRVSVGGIVFRYFSSVRPLTYMIFAGIFDRHPNLKIVAAEVDCGWVPFWGQTMDAHWEAQQAWFPQKLEHKPTDFLGRNCFVTTIDDYVGYDLIKTGRYPYLAAMTMFSTDYPHSATIWPNSRAVADKLTEGMTEHDRSLVLRDNAIRIFHFGE</sequence>
<accession>A0A1T5AS39</accession>
<dbReference type="InterPro" id="IPR032465">
    <property type="entry name" value="ACMSD"/>
</dbReference>
<organism evidence="3 4">
    <name type="scientific">Rhizorhabdus histidinilytica</name>
    <dbReference type="NCBI Taxonomy" id="439228"/>
    <lineage>
        <taxon>Bacteria</taxon>
        <taxon>Pseudomonadati</taxon>
        <taxon>Pseudomonadota</taxon>
        <taxon>Alphaproteobacteria</taxon>
        <taxon>Sphingomonadales</taxon>
        <taxon>Sphingomonadaceae</taxon>
        <taxon>Rhizorhabdus</taxon>
    </lineage>
</organism>
<dbReference type="GO" id="GO:0019748">
    <property type="term" value="P:secondary metabolic process"/>
    <property type="evidence" value="ECO:0007669"/>
    <property type="project" value="TreeGrafter"/>
</dbReference>
<dbReference type="EMBL" id="FUYM01000002">
    <property type="protein sequence ID" value="SKB37798.1"/>
    <property type="molecule type" value="Genomic_DNA"/>
</dbReference>
<dbReference type="GO" id="GO:0016787">
    <property type="term" value="F:hydrolase activity"/>
    <property type="evidence" value="ECO:0007669"/>
    <property type="project" value="UniProtKB-KW"/>
</dbReference>
<dbReference type="Proteomes" id="UP000189818">
    <property type="component" value="Unassembled WGS sequence"/>
</dbReference>
<evidence type="ECO:0000256" key="1">
    <source>
        <dbReference type="ARBA" id="ARBA00023239"/>
    </source>
</evidence>
<dbReference type="OrthoDB" id="9799024at2"/>
<dbReference type="GO" id="GO:0005737">
    <property type="term" value="C:cytoplasm"/>
    <property type="evidence" value="ECO:0007669"/>
    <property type="project" value="TreeGrafter"/>
</dbReference>
<name>A0A1T5AS39_9SPHN</name>
<keyword evidence="4" id="KW-1185">Reference proteome</keyword>
<dbReference type="InterPro" id="IPR032466">
    <property type="entry name" value="Metal_Hydrolase"/>
</dbReference>
<protein>
    <submittedName>
        <fullName evidence="3">Predicted metal-dependent hydrolase, TIM-barrel fold</fullName>
    </submittedName>
</protein>
<dbReference type="RefSeq" id="WP_079646950.1">
    <property type="nucleotide sequence ID" value="NZ_FUYM01000002.1"/>
</dbReference>
<dbReference type="GO" id="GO:0016831">
    <property type="term" value="F:carboxy-lyase activity"/>
    <property type="evidence" value="ECO:0007669"/>
    <property type="project" value="InterPro"/>
</dbReference>
<dbReference type="AlphaFoldDB" id="A0A1T5AS39"/>
<dbReference type="Pfam" id="PF04909">
    <property type="entry name" value="Amidohydro_2"/>
    <property type="match status" value="1"/>
</dbReference>
<dbReference type="Gene3D" id="3.20.20.140">
    <property type="entry name" value="Metal-dependent hydrolases"/>
    <property type="match status" value="1"/>
</dbReference>
<dbReference type="STRING" id="439228.SAMN06295920_102186"/>
<dbReference type="PANTHER" id="PTHR21240:SF28">
    <property type="entry name" value="ISO-OROTATE DECARBOXYLASE (EUROFUNG)"/>
    <property type="match status" value="1"/>
</dbReference>
<gene>
    <name evidence="3" type="ORF">SAMN06295920_102186</name>
</gene>
<dbReference type="PANTHER" id="PTHR21240">
    <property type="entry name" value="2-AMINO-3-CARBOXYLMUCONATE-6-SEMIALDEHYDE DECARBOXYLASE"/>
    <property type="match status" value="1"/>
</dbReference>
<reference evidence="4" key="1">
    <citation type="submission" date="2017-02" db="EMBL/GenBank/DDBJ databases">
        <authorList>
            <person name="Varghese N."/>
            <person name="Submissions S."/>
        </authorList>
    </citation>
    <scope>NUCLEOTIDE SEQUENCE [LARGE SCALE GENOMIC DNA]</scope>
    <source>
        <strain evidence="4">UM2</strain>
    </source>
</reference>
<dbReference type="SUPFAM" id="SSF51556">
    <property type="entry name" value="Metallo-dependent hydrolases"/>
    <property type="match status" value="1"/>
</dbReference>
<evidence type="ECO:0000259" key="2">
    <source>
        <dbReference type="Pfam" id="PF04909"/>
    </source>
</evidence>
<dbReference type="InterPro" id="IPR006680">
    <property type="entry name" value="Amidohydro-rel"/>
</dbReference>
<evidence type="ECO:0000313" key="4">
    <source>
        <dbReference type="Proteomes" id="UP000189818"/>
    </source>
</evidence>
<evidence type="ECO:0000313" key="3">
    <source>
        <dbReference type="EMBL" id="SKB37798.1"/>
    </source>
</evidence>